<proteinExistence type="predicted"/>
<keyword evidence="2" id="KW-1185">Reference proteome</keyword>
<dbReference type="InterPro" id="IPR053079">
    <property type="entry name" value="SPS2_domain"/>
</dbReference>
<evidence type="ECO:0000313" key="2">
    <source>
        <dbReference type="Proteomes" id="UP000095282"/>
    </source>
</evidence>
<feature type="domain" description="Receptor L-domain" evidence="1">
    <location>
        <begin position="72"/>
        <end position="154"/>
    </location>
</feature>
<dbReference type="WBParaSite" id="Csp11.Scaffold630.g21542.t2">
    <property type="protein sequence ID" value="Csp11.Scaffold630.g21542.t2"/>
    <property type="gene ID" value="Csp11.Scaffold630.g21542"/>
</dbReference>
<dbReference type="PANTHER" id="PTHR21662:SF7">
    <property type="entry name" value="RECEPTOR L-DOMAIN DOMAIN-CONTAINING PROTEIN"/>
    <property type="match status" value="1"/>
</dbReference>
<accession>A0A1I7V1T6</accession>
<name>A0A1I7V1T6_9PELO</name>
<evidence type="ECO:0000259" key="1">
    <source>
        <dbReference type="Pfam" id="PF01030"/>
    </source>
</evidence>
<dbReference type="Gene3D" id="3.80.20.20">
    <property type="entry name" value="Receptor L-domain"/>
    <property type="match status" value="1"/>
</dbReference>
<reference evidence="3" key="1">
    <citation type="submission" date="2016-11" db="UniProtKB">
        <authorList>
            <consortium name="WormBaseParasite"/>
        </authorList>
    </citation>
    <scope>IDENTIFICATION</scope>
</reference>
<dbReference type="AlphaFoldDB" id="A0A1I7V1T6"/>
<dbReference type="PANTHER" id="PTHR21662">
    <property type="entry name" value="RECEPTOR PROTEIN-TYROSINE KINASE"/>
    <property type="match status" value="1"/>
</dbReference>
<protein>
    <submittedName>
        <fullName evidence="3">Recep_L_domain domain-containing protein</fullName>
    </submittedName>
</protein>
<organism evidence="2 3">
    <name type="scientific">Caenorhabditis tropicalis</name>
    <dbReference type="NCBI Taxonomy" id="1561998"/>
    <lineage>
        <taxon>Eukaryota</taxon>
        <taxon>Metazoa</taxon>
        <taxon>Ecdysozoa</taxon>
        <taxon>Nematoda</taxon>
        <taxon>Chromadorea</taxon>
        <taxon>Rhabditida</taxon>
        <taxon>Rhabditina</taxon>
        <taxon>Rhabditomorpha</taxon>
        <taxon>Rhabditoidea</taxon>
        <taxon>Rhabditidae</taxon>
        <taxon>Peloderinae</taxon>
        <taxon>Caenorhabditis</taxon>
    </lineage>
</organism>
<dbReference type="Pfam" id="PF01030">
    <property type="entry name" value="Recep_L_domain"/>
    <property type="match status" value="1"/>
</dbReference>
<dbReference type="STRING" id="1561998.A0A1I7V1T6"/>
<evidence type="ECO:0000313" key="3">
    <source>
        <dbReference type="WBParaSite" id="Csp11.Scaffold630.g21542.t2"/>
    </source>
</evidence>
<dbReference type="SUPFAM" id="SSF52058">
    <property type="entry name" value="L domain-like"/>
    <property type="match status" value="1"/>
</dbReference>
<dbReference type="InterPro" id="IPR036941">
    <property type="entry name" value="Rcpt_L-dom_sf"/>
</dbReference>
<sequence>MGFVENMGYKFIYQLSIVRNHPDFCLSTREVQAFAEAGTRVSEFEGKLCSDAGRKDGEVVCYWGNLNSMASDCQHMIGEVVIDANNEKSAWKLKNMTNIYGTLTIQGTNELVDLSFLSSLRQIASLKSIEPRKVQVFRILSNKKLQRIALPEMKTPPFPILMGDYTEIDGNTLELIKDRRYCYLFEKLTQTKVKYNGKRCKKLTPSLEYGTPDLEGWEWQVPSDEEFWNFP</sequence>
<dbReference type="Proteomes" id="UP000095282">
    <property type="component" value="Unplaced"/>
</dbReference>
<dbReference type="InterPro" id="IPR000494">
    <property type="entry name" value="Rcpt_L-dom"/>
</dbReference>
<dbReference type="eggNOG" id="ENOG502RT5B">
    <property type="taxonomic scope" value="Eukaryota"/>
</dbReference>